<comment type="caution">
    <text evidence="1">The sequence shown here is derived from an EMBL/GenBank/DDBJ whole genome shotgun (WGS) entry which is preliminary data.</text>
</comment>
<name>A0ABS5Z504_9ACTN</name>
<dbReference type="Proteomes" id="UP001519654">
    <property type="component" value="Unassembled WGS sequence"/>
</dbReference>
<protein>
    <submittedName>
        <fullName evidence="1">Uncharacterized protein</fullName>
    </submittedName>
</protein>
<evidence type="ECO:0000313" key="1">
    <source>
        <dbReference type="EMBL" id="MBU2670461.1"/>
    </source>
</evidence>
<accession>A0ABS5Z504</accession>
<reference evidence="1 2" key="1">
    <citation type="submission" date="2021-06" db="EMBL/GenBank/DDBJ databases">
        <title>Actinoplanes lichenicola sp. nov., and Actinoplanes ovalisporus sp. nov., isolated from lichen in Thailand.</title>
        <authorList>
            <person name="Saeng-In P."/>
            <person name="Kanchanasin P."/>
            <person name="Yuki M."/>
            <person name="Kudo T."/>
            <person name="Ohkuma M."/>
            <person name="Phongsopitanun W."/>
            <person name="Tanasupawat S."/>
        </authorList>
    </citation>
    <scope>NUCLEOTIDE SEQUENCE [LARGE SCALE GENOMIC DNA]</scope>
    <source>
        <strain evidence="1 2">NBRC 110975</strain>
    </source>
</reference>
<proteinExistence type="predicted"/>
<organism evidence="1 2">
    <name type="scientific">Paractinoplanes bogorensis</name>
    <dbReference type="NCBI Taxonomy" id="1610840"/>
    <lineage>
        <taxon>Bacteria</taxon>
        <taxon>Bacillati</taxon>
        <taxon>Actinomycetota</taxon>
        <taxon>Actinomycetes</taxon>
        <taxon>Micromonosporales</taxon>
        <taxon>Micromonosporaceae</taxon>
        <taxon>Paractinoplanes</taxon>
    </lineage>
</organism>
<evidence type="ECO:0000313" key="2">
    <source>
        <dbReference type="Proteomes" id="UP001519654"/>
    </source>
</evidence>
<dbReference type="RefSeq" id="WP_215795691.1">
    <property type="nucleotide sequence ID" value="NZ_JAHKKG010000020.1"/>
</dbReference>
<sequence length="314" mass="33676">MRRITAELVHRLTDLQPGRDLAPIGLGAMNRYTRSTDGQAGALDEQLRVTRRRDVTPDRRLLAASPDLSTVVLGGFEHMVVHLHDRTVKVAIEHADTATLVSTTRMVVTAPAVTYGDGHHVRLVDLPSAAVLDTVTLDLTDALLFTAPHPSDGSIVLNADLGQDGSKNFVVHTADTHLTVTPMRSDVTISGFNPSGAHLLLLPHPASENQATVLDWPAQRPAGHLKGADLGFTEYGIDMYGCYLSNDQILLLTEGGLLLCDAGLAPIAWLDLPTTDDDTQVASVLGLGPHLFAAEVWANRAKTAAVWRTPATHP</sequence>
<gene>
    <name evidence="1" type="ORF">KOI35_43865</name>
</gene>
<dbReference type="EMBL" id="JAHKKG010000020">
    <property type="protein sequence ID" value="MBU2670461.1"/>
    <property type="molecule type" value="Genomic_DNA"/>
</dbReference>
<keyword evidence="2" id="KW-1185">Reference proteome</keyword>